<gene>
    <name evidence="2" type="ORF">D7I46_01240</name>
</gene>
<reference evidence="2 3" key="1">
    <citation type="submission" date="2018-09" db="EMBL/GenBank/DDBJ databases">
        <title>Genome sequencing of strain 1JSPR-7.</title>
        <authorList>
            <person name="Heo J."/>
            <person name="Kim S.-J."/>
            <person name="Kwon S.-W."/>
        </authorList>
    </citation>
    <scope>NUCLEOTIDE SEQUENCE [LARGE SCALE GENOMIC DNA]</scope>
    <source>
        <strain evidence="2 3">1JSPR-7</strain>
    </source>
</reference>
<organism evidence="2 3">
    <name type="scientific">Lactococcus allomyrinae</name>
    <dbReference type="NCBI Taxonomy" id="2419773"/>
    <lineage>
        <taxon>Bacteria</taxon>
        <taxon>Bacillati</taxon>
        <taxon>Bacillota</taxon>
        <taxon>Bacilli</taxon>
        <taxon>Lactobacillales</taxon>
        <taxon>Streptococcaceae</taxon>
        <taxon>Lactococcus</taxon>
    </lineage>
</organism>
<keyword evidence="3" id="KW-1185">Reference proteome</keyword>
<name>A0A387BBN9_9LACT</name>
<evidence type="ECO:0000313" key="3">
    <source>
        <dbReference type="Proteomes" id="UP000269374"/>
    </source>
</evidence>
<feature type="compositionally biased region" description="Basic and acidic residues" evidence="1">
    <location>
        <begin position="358"/>
        <end position="370"/>
    </location>
</feature>
<dbReference type="KEGG" id="lact:D7I46_01240"/>
<sequence>MRDIKTTLFTRLLPKYLKKNKNSEEDAPVIVIPSLINLETLKGNISLDLSFYKENHAPKKYLTSSDYEEVYFSDIKDDPIAFELLRFLAKVTFAHKLQVEHYMLSYCEALTEIVAPKLREKALDKTIIKLQKNNLLRKMIYTGSDKTPFDVPILSLTGEGYRFAKHLRAQLGINYFIASPDSYLERVPRAFARAWSIVDVFLASLALKNFRGYESHFTGFSDAEINYSTPVSNCVITFELASHVKTSLFAYTYFENDNPFYLKQAIKAWIGIAENYSNKSIPGFEGDINLFAVIVQTREMAEFINQQFGLDQLPYPPVLIILEMMQDQSIEEAFVFWDKNGKLSKLALTAKQPFKESKPLEPIEPIEKPKTTLSEALSEKPDEEIETGAEQEKSISEVENTLENQNDDEVEEEILYEESEDIDDEVIEESTDDDDFEGSW</sequence>
<dbReference type="Proteomes" id="UP000269374">
    <property type="component" value="Chromosome"/>
</dbReference>
<accession>A0A387BBN9</accession>
<protein>
    <submittedName>
        <fullName evidence="2">Uncharacterized protein</fullName>
    </submittedName>
</protein>
<dbReference type="EMBL" id="CP032627">
    <property type="protein sequence ID" value="AYF99827.1"/>
    <property type="molecule type" value="Genomic_DNA"/>
</dbReference>
<dbReference type="RefSeq" id="WP_120771216.1">
    <property type="nucleotide sequence ID" value="NZ_CP032627.1"/>
</dbReference>
<dbReference type="AlphaFoldDB" id="A0A387BBN9"/>
<evidence type="ECO:0000256" key="1">
    <source>
        <dbReference type="SAM" id="MobiDB-lite"/>
    </source>
</evidence>
<feature type="region of interest" description="Disordered" evidence="1">
    <location>
        <begin position="358"/>
        <end position="440"/>
    </location>
</feature>
<feature type="compositionally biased region" description="Acidic residues" evidence="1">
    <location>
        <begin position="405"/>
        <end position="440"/>
    </location>
</feature>
<proteinExistence type="predicted"/>
<evidence type="ECO:0000313" key="2">
    <source>
        <dbReference type="EMBL" id="AYF99827.1"/>
    </source>
</evidence>